<comment type="subcellular location">
    <subcellularLocation>
        <location evidence="5">Cytoplasm</location>
    </subcellularLocation>
</comment>
<dbReference type="GO" id="GO:0005829">
    <property type="term" value="C:cytosol"/>
    <property type="evidence" value="ECO:0007669"/>
    <property type="project" value="TreeGrafter"/>
</dbReference>
<keyword evidence="7" id="KW-0547">Nucleotide-binding</keyword>
<dbReference type="PANTHER" id="PTHR33317:SF4">
    <property type="entry name" value="POLYNUCLEOTIDYL TRANSFERASE, RIBONUCLEASE H-LIKE SUPERFAMILY PROTEIN"/>
    <property type="match status" value="1"/>
</dbReference>
<comment type="similarity">
    <text evidence="5">Belongs to the YqgF HJR family.</text>
</comment>
<evidence type="ECO:0000259" key="6">
    <source>
        <dbReference type="SMART" id="SM00732"/>
    </source>
</evidence>
<dbReference type="GO" id="GO:0016788">
    <property type="term" value="F:hydrolase activity, acting on ester bonds"/>
    <property type="evidence" value="ECO:0007669"/>
    <property type="project" value="UniProtKB-UniRule"/>
</dbReference>
<dbReference type="InterPro" id="IPR037027">
    <property type="entry name" value="YqgF/RNaseH-like_dom_sf"/>
</dbReference>
<keyword evidence="7" id="KW-0067">ATP-binding</keyword>
<dbReference type="SUPFAM" id="SSF53098">
    <property type="entry name" value="Ribonuclease H-like"/>
    <property type="match status" value="1"/>
</dbReference>
<dbReference type="Gene3D" id="3.30.420.140">
    <property type="entry name" value="YqgF/RNase H-like domain"/>
    <property type="match status" value="1"/>
</dbReference>
<organism evidence="7 8">
    <name type="scientific">Candidatus Schekmanbacteria bacterium GWA2_38_11</name>
    <dbReference type="NCBI Taxonomy" id="1817876"/>
    <lineage>
        <taxon>Bacteria</taxon>
        <taxon>Candidatus Schekmaniibacteriota</taxon>
    </lineage>
</organism>
<comment type="caution">
    <text evidence="7">The sequence shown here is derived from an EMBL/GenBank/DDBJ whole genome shotgun (WGS) entry which is preliminary data.</text>
</comment>
<keyword evidence="4 5" id="KW-0378">Hydrolase</keyword>
<evidence type="ECO:0000256" key="1">
    <source>
        <dbReference type="ARBA" id="ARBA00022490"/>
    </source>
</evidence>
<keyword evidence="1 5" id="KW-0963">Cytoplasm</keyword>
<dbReference type="GO" id="GO:0004518">
    <property type="term" value="F:nuclease activity"/>
    <property type="evidence" value="ECO:0007669"/>
    <property type="project" value="UniProtKB-KW"/>
</dbReference>
<evidence type="ECO:0000256" key="4">
    <source>
        <dbReference type="ARBA" id="ARBA00022801"/>
    </source>
</evidence>
<dbReference type="InterPro" id="IPR005227">
    <property type="entry name" value="YqgF"/>
</dbReference>
<dbReference type="GO" id="GO:0004386">
    <property type="term" value="F:helicase activity"/>
    <property type="evidence" value="ECO:0007669"/>
    <property type="project" value="UniProtKB-KW"/>
</dbReference>
<dbReference type="AlphaFoldDB" id="A0A1F7RBM0"/>
<name>A0A1F7RBM0_9BACT</name>
<dbReference type="PANTHER" id="PTHR33317">
    <property type="entry name" value="POLYNUCLEOTIDYL TRANSFERASE, RIBONUCLEASE H-LIKE SUPERFAMILY PROTEIN"/>
    <property type="match status" value="1"/>
</dbReference>
<evidence type="ECO:0000256" key="2">
    <source>
        <dbReference type="ARBA" id="ARBA00022517"/>
    </source>
</evidence>
<dbReference type="InterPro" id="IPR012337">
    <property type="entry name" value="RNaseH-like_sf"/>
</dbReference>
<protein>
    <recommendedName>
        <fullName evidence="5">Putative pre-16S rRNA nuclease</fullName>
        <ecNumber evidence="5">3.1.-.-</ecNumber>
    </recommendedName>
</protein>
<dbReference type="GO" id="GO:0000967">
    <property type="term" value="P:rRNA 5'-end processing"/>
    <property type="evidence" value="ECO:0007669"/>
    <property type="project" value="UniProtKB-UniRule"/>
</dbReference>
<dbReference type="NCBIfam" id="TIGR00250">
    <property type="entry name" value="RNAse_H_YqgF"/>
    <property type="match status" value="1"/>
</dbReference>
<dbReference type="InterPro" id="IPR006641">
    <property type="entry name" value="YqgF/RNaseH-like_dom"/>
</dbReference>
<dbReference type="SMART" id="SM00732">
    <property type="entry name" value="YqgFc"/>
    <property type="match status" value="1"/>
</dbReference>
<dbReference type="Pfam" id="PF03652">
    <property type="entry name" value="RuvX"/>
    <property type="match status" value="1"/>
</dbReference>
<proteinExistence type="inferred from homology"/>
<accession>A0A1F7RBM0</accession>
<feature type="domain" description="YqgF/RNase H-like" evidence="6">
    <location>
        <begin position="1"/>
        <end position="101"/>
    </location>
</feature>
<keyword evidence="2 5" id="KW-0690">Ribosome biogenesis</keyword>
<evidence type="ECO:0000313" key="8">
    <source>
        <dbReference type="Proteomes" id="UP000178526"/>
    </source>
</evidence>
<dbReference type="EMBL" id="MGDB01000136">
    <property type="protein sequence ID" value="OGL38791.1"/>
    <property type="molecule type" value="Genomic_DNA"/>
</dbReference>
<evidence type="ECO:0000256" key="3">
    <source>
        <dbReference type="ARBA" id="ARBA00022722"/>
    </source>
</evidence>
<dbReference type="HAMAP" id="MF_00651">
    <property type="entry name" value="Nuclease_YqgF"/>
    <property type="match status" value="1"/>
</dbReference>
<dbReference type="CDD" id="cd16964">
    <property type="entry name" value="YqgF"/>
    <property type="match status" value="1"/>
</dbReference>
<keyword evidence="7" id="KW-0347">Helicase</keyword>
<keyword evidence="3 5" id="KW-0540">Nuclease</keyword>
<sequence>MRILGLDIGDKYIGVALSDESEIIATGLETIKRSKIDEDVKKLKGIVEKYEVKEIVFGIPKDLYGGIGPQGEKVLKFIERLKKHINIPVNSWDERFTTKEAERTLLEDGMRREKRKKLIDKVSAILILQGYLDYH</sequence>
<dbReference type="EC" id="3.1.-.-" evidence="5"/>
<evidence type="ECO:0000256" key="5">
    <source>
        <dbReference type="HAMAP-Rule" id="MF_00651"/>
    </source>
</evidence>
<reference evidence="7 8" key="1">
    <citation type="journal article" date="2016" name="Nat. Commun.">
        <title>Thousands of microbial genomes shed light on interconnected biogeochemical processes in an aquifer system.</title>
        <authorList>
            <person name="Anantharaman K."/>
            <person name="Brown C.T."/>
            <person name="Hug L.A."/>
            <person name="Sharon I."/>
            <person name="Castelle C.J."/>
            <person name="Probst A.J."/>
            <person name="Thomas B.C."/>
            <person name="Singh A."/>
            <person name="Wilkins M.J."/>
            <person name="Karaoz U."/>
            <person name="Brodie E.L."/>
            <person name="Williams K.H."/>
            <person name="Hubbard S.S."/>
            <person name="Banfield J.F."/>
        </authorList>
    </citation>
    <scope>NUCLEOTIDE SEQUENCE [LARGE SCALE GENOMIC DNA]</scope>
</reference>
<gene>
    <name evidence="7" type="ORF">A2042_07150</name>
</gene>
<evidence type="ECO:0000313" key="7">
    <source>
        <dbReference type="EMBL" id="OGL38791.1"/>
    </source>
</evidence>
<comment type="function">
    <text evidence="5">Could be a nuclease involved in processing of the 5'-end of pre-16S rRNA.</text>
</comment>
<dbReference type="Proteomes" id="UP000178526">
    <property type="component" value="Unassembled WGS sequence"/>
</dbReference>